<protein>
    <submittedName>
        <fullName evidence="2">Uncharacterized protein</fullName>
    </submittedName>
</protein>
<reference evidence="2" key="1">
    <citation type="submission" date="2020-05" db="UniProtKB">
        <authorList>
            <consortium name="EnsemblMetazoa"/>
        </authorList>
    </citation>
    <scope>IDENTIFICATION</scope>
    <source>
        <strain evidence="2">FUMOZ</strain>
    </source>
</reference>
<feature type="region of interest" description="Disordered" evidence="1">
    <location>
        <begin position="14"/>
        <end position="35"/>
    </location>
</feature>
<feature type="compositionally biased region" description="Basic and acidic residues" evidence="1">
    <location>
        <begin position="14"/>
        <end position="26"/>
    </location>
</feature>
<evidence type="ECO:0000256" key="1">
    <source>
        <dbReference type="SAM" id="MobiDB-lite"/>
    </source>
</evidence>
<proteinExistence type="predicted"/>
<sequence>MNLDLIVAAVSRQQDKRSLVAEKDTHPILPDASNR</sequence>
<name>A0A182S0U7_ANOFN</name>
<dbReference type="VEuPathDB" id="VectorBase:AFUN014123"/>
<evidence type="ECO:0000313" key="2">
    <source>
        <dbReference type="EnsemblMetazoa" id="AFUN014123-PA"/>
    </source>
</evidence>
<accession>A0A182S0U7</accession>
<organism evidence="2">
    <name type="scientific">Anopheles funestus</name>
    <name type="common">African malaria mosquito</name>
    <dbReference type="NCBI Taxonomy" id="62324"/>
    <lineage>
        <taxon>Eukaryota</taxon>
        <taxon>Metazoa</taxon>
        <taxon>Ecdysozoa</taxon>
        <taxon>Arthropoda</taxon>
        <taxon>Hexapoda</taxon>
        <taxon>Insecta</taxon>
        <taxon>Pterygota</taxon>
        <taxon>Neoptera</taxon>
        <taxon>Endopterygota</taxon>
        <taxon>Diptera</taxon>
        <taxon>Nematocera</taxon>
        <taxon>Culicoidea</taxon>
        <taxon>Culicidae</taxon>
        <taxon>Anophelinae</taxon>
        <taxon>Anopheles</taxon>
    </lineage>
</organism>
<dbReference type="AlphaFoldDB" id="A0A182S0U7"/>
<dbReference type="EnsemblMetazoa" id="AFUN014123-RA">
    <property type="protein sequence ID" value="AFUN014123-PA"/>
    <property type="gene ID" value="AFUN014123"/>
</dbReference>